<evidence type="ECO:0000313" key="6">
    <source>
        <dbReference type="EMBL" id="SFO60741.1"/>
    </source>
</evidence>
<dbReference type="InterPro" id="IPR003593">
    <property type="entry name" value="AAA+_ATPase"/>
</dbReference>
<dbReference type="PANTHER" id="PTHR42788:SF13">
    <property type="entry name" value="ALIPHATIC SULFONATES IMPORT ATP-BINDING PROTEIN SSUB"/>
    <property type="match status" value="1"/>
</dbReference>
<dbReference type="InterPro" id="IPR017871">
    <property type="entry name" value="ABC_transporter-like_CS"/>
</dbReference>
<dbReference type="SUPFAM" id="SSF52540">
    <property type="entry name" value="P-loop containing nucleoside triphosphate hydrolases"/>
    <property type="match status" value="1"/>
</dbReference>
<evidence type="ECO:0000259" key="5">
    <source>
        <dbReference type="PROSITE" id="PS50893"/>
    </source>
</evidence>
<accession>A0A1I5IKP8</accession>
<dbReference type="SMART" id="SM00382">
    <property type="entry name" value="AAA"/>
    <property type="match status" value="1"/>
</dbReference>
<dbReference type="RefSeq" id="WP_175528108.1">
    <property type="nucleotide sequence ID" value="NZ_FOVR01000009.1"/>
</dbReference>
<dbReference type="EMBL" id="FOVR01000009">
    <property type="protein sequence ID" value="SFO60741.1"/>
    <property type="molecule type" value="Genomic_DNA"/>
</dbReference>
<evidence type="ECO:0000256" key="1">
    <source>
        <dbReference type="ARBA" id="ARBA00005417"/>
    </source>
</evidence>
<keyword evidence="4 6" id="KW-0067">ATP-binding</keyword>
<dbReference type="GO" id="GO:0016887">
    <property type="term" value="F:ATP hydrolysis activity"/>
    <property type="evidence" value="ECO:0007669"/>
    <property type="project" value="InterPro"/>
</dbReference>
<dbReference type="PROSITE" id="PS00211">
    <property type="entry name" value="ABC_TRANSPORTER_1"/>
    <property type="match status" value="1"/>
</dbReference>
<organism evidence="6 7">
    <name type="scientific">Cohaesibacter marisflavi</name>
    <dbReference type="NCBI Taxonomy" id="655353"/>
    <lineage>
        <taxon>Bacteria</taxon>
        <taxon>Pseudomonadati</taxon>
        <taxon>Pseudomonadota</taxon>
        <taxon>Alphaproteobacteria</taxon>
        <taxon>Hyphomicrobiales</taxon>
        <taxon>Cohaesibacteraceae</taxon>
    </lineage>
</organism>
<comment type="similarity">
    <text evidence="1">Belongs to the ABC transporter superfamily.</text>
</comment>
<gene>
    <name evidence="6" type="ORF">SAMN04488056_10936</name>
</gene>
<dbReference type="STRING" id="655353.SAMN04488056_10936"/>
<reference evidence="6 7" key="1">
    <citation type="submission" date="2016-10" db="EMBL/GenBank/DDBJ databases">
        <authorList>
            <person name="de Groot N.N."/>
        </authorList>
    </citation>
    <scope>NUCLEOTIDE SEQUENCE [LARGE SCALE GENOMIC DNA]</scope>
    <source>
        <strain evidence="6 7">CGMCC 1.9157</strain>
    </source>
</reference>
<keyword evidence="7" id="KW-1185">Reference proteome</keyword>
<dbReference type="Gene3D" id="3.40.50.300">
    <property type="entry name" value="P-loop containing nucleotide triphosphate hydrolases"/>
    <property type="match status" value="1"/>
</dbReference>
<dbReference type="PROSITE" id="PS50893">
    <property type="entry name" value="ABC_TRANSPORTER_2"/>
    <property type="match status" value="1"/>
</dbReference>
<proteinExistence type="inferred from homology"/>
<protein>
    <submittedName>
        <fullName evidence="6">NitT/TauT family transport system ATP-binding protein</fullName>
    </submittedName>
</protein>
<evidence type="ECO:0000313" key="7">
    <source>
        <dbReference type="Proteomes" id="UP000199236"/>
    </source>
</evidence>
<name>A0A1I5IKP8_9HYPH</name>
<sequence>MGDNLLLIENVHFAYGSQPVLADISLTCSTQGVVALMGPSGCGKTTLLSLMLGLLNPDAGRIVCAVQRLSVMFQEPLLLPWRTAIDNVAFALKGQVAARREREEKAAAMLKAVELPEEHYRQFPDQLSGGMRQRVSLARALVVEPDMLLLDEPFHGLDFSLVQQMQALLCHHVDAHGMGLLMVTHDARHAVALADEILLLTSAPTRIVTRFENYGRGNRQQELALADEIEHALMGDVTGRFGPRPKA</sequence>
<dbReference type="InterPro" id="IPR050166">
    <property type="entry name" value="ABC_transporter_ATP-bind"/>
</dbReference>
<evidence type="ECO:0000256" key="4">
    <source>
        <dbReference type="ARBA" id="ARBA00022840"/>
    </source>
</evidence>
<dbReference type="Pfam" id="PF00005">
    <property type="entry name" value="ABC_tran"/>
    <property type="match status" value="1"/>
</dbReference>
<keyword evidence="2" id="KW-0813">Transport</keyword>
<feature type="domain" description="ABC transporter" evidence="5">
    <location>
        <begin position="6"/>
        <end position="227"/>
    </location>
</feature>
<dbReference type="InterPro" id="IPR003439">
    <property type="entry name" value="ABC_transporter-like_ATP-bd"/>
</dbReference>
<evidence type="ECO:0000256" key="3">
    <source>
        <dbReference type="ARBA" id="ARBA00022741"/>
    </source>
</evidence>
<dbReference type="GO" id="GO:0005524">
    <property type="term" value="F:ATP binding"/>
    <property type="evidence" value="ECO:0007669"/>
    <property type="project" value="UniProtKB-KW"/>
</dbReference>
<dbReference type="AlphaFoldDB" id="A0A1I5IKP8"/>
<keyword evidence="3" id="KW-0547">Nucleotide-binding</keyword>
<dbReference type="Proteomes" id="UP000199236">
    <property type="component" value="Unassembled WGS sequence"/>
</dbReference>
<evidence type="ECO:0000256" key="2">
    <source>
        <dbReference type="ARBA" id="ARBA00022448"/>
    </source>
</evidence>
<dbReference type="InterPro" id="IPR027417">
    <property type="entry name" value="P-loop_NTPase"/>
</dbReference>
<dbReference type="PANTHER" id="PTHR42788">
    <property type="entry name" value="TAURINE IMPORT ATP-BINDING PROTEIN-RELATED"/>
    <property type="match status" value="1"/>
</dbReference>